<dbReference type="Proteomes" id="UP000619486">
    <property type="component" value="Unassembled WGS sequence"/>
</dbReference>
<accession>A0A918HAL4</accession>
<organism evidence="2 3">
    <name type="scientific">Streptomyces purpureus</name>
    <dbReference type="NCBI Taxonomy" id="1951"/>
    <lineage>
        <taxon>Bacteria</taxon>
        <taxon>Bacillati</taxon>
        <taxon>Actinomycetota</taxon>
        <taxon>Actinomycetes</taxon>
        <taxon>Kitasatosporales</taxon>
        <taxon>Streptomycetaceae</taxon>
        <taxon>Streptomyces</taxon>
    </lineage>
</organism>
<evidence type="ECO:0000313" key="2">
    <source>
        <dbReference type="EMBL" id="GGT47881.1"/>
    </source>
</evidence>
<gene>
    <name evidence="2" type="ORF">GCM10014713_47480</name>
</gene>
<dbReference type="EMBL" id="BMQQ01000020">
    <property type="protein sequence ID" value="GGT47881.1"/>
    <property type="molecule type" value="Genomic_DNA"/>
</dbReference>
<keyword evidence="3" id="KW-1185">Reference proteome</keyword>
<reference evidence="2" key="2">
    <citation type="submission" date="2020-09" db="EMBL/GenBank/DDBJ databases">
        <authorList>
            <person name="Sun Q."/>
            <person name="Ohkuma M."/>
        </authorList>
    </citation>
    <scope>NUCLEOTIDE SEQUENCE</scope>
    <source>
        <strain evidence="2">JCM 3172</strain>
    </source>
</reference>
<name>A0A918HAL4_9ACTN</name>
<proteinExistence type="predicted"/>
<reference evidence="2" key="1">
    <citation type="journal article" date="2014" name="Int. J. Syst. Evol. Microbiol.">
        <title>Complete genome sequence of Corynebacterium casei LMG S-19264T (=DSM 44701T), isolated from a smear-ripened cheese.</title>
        <authorList>
            <consortium name="US DOE Joint Genome Institute (JGI-PGF)"/>
            <person name="Walter F."/>
            <person name="Albersmeier A."/>
            <person name="Kalinowski J."/>
            <person name="Ruckert C."/>
        </authorList>
    </citation>
    <scope>NUCLEOTIDE SEQUENCE</scope>
    <source>
        <strain evidence="2">JCM 3172</strain>
    </source>
</reference>
<feature type="region of interest" description="Disordered" evidence="1">
    <location>
        <begin position="33"/>
        <end position="57"/>
    </location>
</feature>
<comment type="caution">
    <text evidence="2">The sequence shown here is derived from an EMBL/GenBank/DDBJ whole genome shotgun (WGS) entry which is preliminary data.</text>
</comment>
<evidence type="ECO:0000256" key="1">
    <source>
        <dbReference type="SAM" id="MobiDB-lite"/>
    </source>
</evidence>
<protein>
    <submittedName>
        <fullName evidence="2">Uncharacterized protein</fullName>
    </submittedName>
</protein>
<dbReference type="AlphaFoldDB" id="A0A918HAL4"/>
<evidence type="ECO:0000313" key="3">
    <source>
        <dbReference type="Proteomes" id="UP000619486"/>
    </source>
</evidence>
<sequence length="103" mass="11858">MRSAGRRRVTADASRLGRKATERLVNYQHYRKDLSGKASSRETALADRKHRNGSLRNNTWRRLVREVQACNTSPYAAPSPSHQQLDRLLRTYPTLPVTKLDQK</sequence>